<proteinExistence type="predicted"/>
<keyword evidence="3" id="KW-1185">Reference proteome</keyword>
<gene>
    <name evidence="2" type="ORF">WJX74_005230</name>
</gene>
<name>A0AAW1QVH9_9CHLO</name>
<feature type="compositionally biased region" description="Low complexity" evidence="1">
    <location>
        <begin position="1"/>
        <end position="25"/>
    </location>
</feature>
<dbReference type="AlphaFoldDB" id="A0AAW1QVH9"/>
<sequence length="483" mass="52211">MAHNQAAAQASSQSSSLPAAPEASQGLGPGDIRRHCSEDQHAASSLVMLHKGIKQGEGVEVPATGSEDSGTMPDGSNSPPAERVKRRRTQLTPPASPAATKETADATAAGVESGLAALLNQSEPASLHGFPQMLQMLRQLVADVHIMRTHQHALMAMIAANLVPCQQVARCTNRAFVQVSQQQQVQQPRNKAEAARRKRQVTNEAHKAKAQRAHQRAASQSASQQLHLNQLTPNAVPSQILGPNLHPEQLAALPDQASLPAAEPSNQLPPLTADSAELHQLQQGRPPYIAPAANAAQELKNAMQTQWDGWEGTYRNLSAYSIAALHRPGGSLANGDDLLLLLSDWELGILVGDRRTPPLWRLELAMRQAGSYRWRCGNRISKQVQQRKLLIYHILRTAGHSRADILLPPGDAQTACASISASRTVCTKKANGTAKTTVLSLDKLSKQLMNEEMEVAKFEEDVFGWPKHACQVNGNPRKRKLGS</sequence>
<evidence type="ECO:0000313" key="3">
    <source>
        <dbReference type="Proteomes" id="UP001438707"/>
    </source>
</evidence>
<feature type="compositionally biased region" description="Polar residues" evidence="1">
    <location>
        <begin position="66"/>
        <end position="79"/>
    </location>
</feature>
<dbReference type="EMBL" id="JALJOS010000024">
    <property type="protein sequence ID" value="KAK9825540.1"/>
    <property type="molecule type" value="Genomic_DNA"/>
</dbReference>
<feature type="region of interest" description="Disordered" evidence="1">
    <location>
        <begin position="1"/>
        <end position="107"/>
    </location>
</feature>
<comment type="caution">
    <text evidence="2">The sequence shown here is derived from an EMBL/GenBank/DDBJ whole genome shotgun (WGS) entry which is preliminary data.</text>
</comment>
<protein>
    <submittedName>
        <fullName evidence="2">Uncharacterized protein</fullName>
    </submittedName>
</protein>
<accession>A0AAW1QVH9</accession>
<dbReference type="Proteomes" id="UP001438707">
    <property type="component" value="Unassembled WGS sequence"/>
</dbReference>
<evidence type="ECO:0000256" key="1">
    <source>
        <dbReference type="SAM" id="MobiDB-lite"/>
    </source>
</evidence>
<evidence type="ECO:0000313" key="2">
    <source>
        <dbReference type="EMBL" id="KAK9825540.1"/>
    </source>
</evidence>
<reference evidence="2 3" key="1">
    <citation type="journal article" date="2024" name="Nat. Commun.">
        <title>Phylogenomics reveals the evolutionary origins of lichenization in chlorophyte algae.</title>
        <authorList>
            <person name="Puginier C."/>
            <person name="Libourel C."/>
            <person name="Otte J."/>
            <person name="Skaloud P."/>
            <person name="Haon M."/>
            <person name="Grisel S."/>
            <person name="Petersen M."/>
            <person name="Berrin J.G."/>
            <person name="Delaux P.M."/>
            <person name="Dal Grande F."/>
            <person name="Keller J."/>
        </authorList>
    </citation>
    <scope>NUCLEOTIDE SEQUENCE [LARGE SCALE GENOMIC DNA]</scope>
    <source>
        <strain evidence="2 3">SAG 2145</strain>
    </source>
</reference>
<feature type="compositionally biased region" description="Low complexity" evidence="1">
    <location>
        <begin position="98"/>
        <end position="107"/>
    </location>
</feature>
<feature type="region of interest" description="Disordered" evidence="1">
    <location>
        <begin position="184"/>
        <end position="224"/>
    </location>
</feature>
<feature type="compositionally biased region" description="Basic and acidic residues" evidence="1">
    <location>
        <begin position="31"/>
        <end position="41"/>
    </location>
</feature>
<organism evidence="2 3">
    <name type="scientific">Apatococcus lobatus</name>
    <dbReference type="NCBI Taxonomy" id="904363"/>
    <lineage>
        <taxon>Eukaryota</taxon>
        <taxon>Viridiplantae</taxon>
        <taxon>Chlorophyta</taxon>
        <taxon>core chlorophytes</taxon>
        <taxon>Trebouxiophyceae</taxon>
        <taxon>Chlorellales</taxon>
        <taxon>Chlorellaceae</taxon>
        <taxon>Apatococcus</taxon>
    </lineage>
</organism>